<comment type="caution">
    <text evidence="3">The sequence shown here is derived from an EMBL/GenBank/DDBJ whole genome shotgun (WGS) entry which is preliminary data.</text>
</comment>
<name>A0AAW7Y4N0_9GAMM</name>
<accession>A0AAW7Y4N0</accession>
<gene>
    <name evidence="3" type="ORF">Q4568_03370</name>
</gene>
<dbReference type="Gene3D" id="1.25.40.10">
    <property type="entry name" value="Tetratricopeptide repeat domain"/>
    <property type="match status" value="1"/>
</dbReference>
<dbReference type="Proteomes" id="UP001170624">
    <property type="component" value="Unassembled WGS sequence"/>
</dbReference>
<dbReference type="InterPro" id="IPR025285">
    <property type="entry name" value="DUF4145"/>
</dbReference>
<reference evidence="3" key="1">
    <citation type="submission" date="2023-07" db="EMBL/GenBank/DDBJ databases">
        <title>Genome content predicts the carbon catabolic preferences of heterotrophic bacteria.</title>
        <authorList>
            <person name="Gralka M."/>
        </authorList>
    </citation>
    <scope>NUCLEOTIDE SEQUENCE</scope>
    <source>
        <strain evidence="3">G2M05</strain>
    </source>
</reference>
<proteinExistence type="predicted"/>
<dbReference type="EMBL" id="JAUOPU010000002">
    <property type="protein sequence ID" value="MDO6541555.1"/>
    <property type="molecule type" value="Genomic_DNA"/>
</dbReference>
<evidence type="ECO:0000313" key="4">
    <source>
        <dbReference type="Proteomes" id="UP001170624"/>
    </source>
</evidence>
<feature type="domain" description="DUF4145" evidence="2">
    <location>
        <begin position="32"/>
        <end position="106"/>
    </location>
</feature>
<dbReference type="SUPFAM" id="SSF81901">
    <property type="entry name" value="HCP-like"/>
    <property type="match status" value="1"/>
</dbReference>
<sequence length="525" mass="59905">MQTQAMDIQQEQGNFAFLKEGLGELYTQACLAERYFANDPQSSLVKMRLFVEIACHDLGRHFSLRPPVHGELANKIKMLDASGCIEGWVIDAMNSLRLEGNRSVHLTEINGNHVAKLEVSTLRMRQHMRNLHDIARYVAEKVLNICCKQIPDWHQPLQCDISEHVAAALNGHRDSSFYLANRFYHELETMRSIKGTDRWWTKNAFADKQADLAYWLEKAHVQGHSETWLLFAKSYAKKLLQNVDQRDAKTCFKLAIKQDETGEAAYEYGRYLANHGETKLGLIFIKQAAEKGCSEALSAMLSKTVATDEYANWLHLALKFNVLEAYTCEAFRTLEEHETEASATTTKRLKSALVNAQARRSPGYQFVKAYAEQHVFNVITPECAAKIMVDHYKDLPEYLWYESKLFTQICQNSAHFSLVSDLYQRAIYQTDDEHQASEIKFRMAQLALAEFTTKKSVKTPADIPTMLKEAADAGHSEAREFINSTEGKAVMKRCGFRSSGNHQKSATSKDKQKRKRKLAKKAKRK</sequence>
<dbReference type="AlphaFoldDB" id="A0AAW7Y4N0"/>
<protein>
    <submittedName>
        <fullName evidence="3">DUF4145 domain-containing protein</fullName>
    </submittedName>
</protein>
<dbReference type="InterPro" id="IPR011990">
    <property type="entry name" value="TPR-like_helical_dom_sf"/>
</dbReference>
<feature type="compositionally biased region" description="Basic residues" evidence="1">
    <location>
        <begin position="511"/>
        <end position="525"/>
    </location>
</feature>
<evidence type="ECO:0000256" key="1">
    <source>
        <dbReference type="SAM" id="MobiDB-lite"/>
    </source>
</evidence>
<evidence type="ECO:0000259" key="2">
    <source>
        <dbReference type="Pfam" id="PF13643"/>
    </source>
</evidence>
<dbReference type="Pfam" id="PF13643">
    <property type="entry name" value="DUF4145"/>
    <property type="match status" value="1"/>
</dbReference>
<feature type="region of interest" description="Disordered" evidence="1">
    <location>
        <begin position="494"/>
        <end position="525"/>
    </location>
</feature>
<evidence type="ECO:0000313" key="3">
    <source>
        <dbReference type="EMBL" id="MDO6541555.1"/>
    </source>
</evidence>
<dbReference type="RefSeq" id="WP_281222045.1">
    <property type="nucleotide sequence ID" value="NZ_CANMLA010000002.1"/>
</dbReference>
<organism evidence="3 4">
    <name type="scientific">Photobacterium sanguinicancri</name>
    <dbReference type="NCBI Taxonomy" id="875932"/>
    <lineage>
        <taxon>Bacteria</taxon>
        <taxon>Pseudomonadati</taxon>
        <taxon>Pseudomonadota</taxon>
        <taxon>Gammaproteobacteria</taxon>
        <taxon>Vibrionales</taxon>
        <taxon>Vibrionaceae</taxon>
        <taxon>Photobacterium</taxon>
    </lineage>
</organism>